<reference evidence="3" key="5">
    <citation type="submission" date="2008-12" db="EMBL/GenBank/DDBJ databases">
        <title>Improved gene annotation of the rice (Oryza sativa) genomes.</title>
        <authorList>
            <person name="Wang J."/>
            <person name="Li R."/>
            <person name="Fan W."/>
            <person name="Huang Q."/>
            <person name="Zhang J."/>
            <person name="Zhou Y."/>
            <person name="Hu Y."/>
            <person name="Zi S."/>
            <person name="Li J."/>
            <person name="Ni P."/>
            <person name="Zheng H."/>
            <person name="Zhang Y."/>
            <person name="Zhao M."/>
            <person name="Hao Q."/>
            <person name="McDermott J."/>
            <person name="Samudrala R."/>
            <person name="Kristiansen K."/>
            <person name="Wong G.K.-S."/>
        </authorList>
    </citation>
    <scope>NUCLEOTIDE SEQUENCE</scope>
</reference>
<organism evidence="3">
    <name type="scientific">Oryza sativa subsp. japonica</name>
    <name type="common">Rice</name>
    <dbReference type="NCBI Taxonomy" id="39947"/>
    <lineage>
        <taxon>Eukaryota</taxon>
        <taxon>Viridiplantae</taxon>
        <taxon>Streptophyta</taxon>
        <taxon>Embryophyta</taxon>
        <taxon>Tracheophyta</taxon>
        <taxon>Spermatophyta</taxon>
        <taxon>Magnoliopsida</taxon>
        <taxon>Liliopsida</taxon>
        <taxon>Poales</taxon>
        <taxon>Poaceae</taxon>
        <taxon>BOP clade</taxon>
        <taxon>Oryzoideae</taxon>
        <taxon>Oryzeae</taxon>
        <taxon>Oryzinae</taxon>
        <taxon>Oryza</taxon>
        <taxon>Oryza sativa</taxon>
    </lineage>
</organism>
<feature type="compositionally biased region" description="Gly residues" evidence="1">
    <location>
        <begin position="90"/>
        <end position="100"/>
    </location>
</feature>
<dbReference type="OrthoDB" id="721607at2759"/>
<dbReference type="EMBL" id="AP005447">
    <property type="protein sequence ID" value="BAC84274.1"/>
    <property type="molecule type" value="Genomic_DNA"/>
</dbReference>
<accession>Q6Z169</accession>
<reference evidence="2" key="1">
    <citation type="submission" date="2002-06" db="EMBL/GenBank/DDBJ databases">
        <title>Oryza sativa nipponbare(GA3) genomic DNA, chromosome 7, PAC clone:P0035G02.</title>
        <authorList>
            <person name="Sasaki T."/>
            <person name="Matsumoto T."/>
            <person name="Katayose Y."/>
        </authorList>
    </citation>
    <scope>NUCLEOTIDE SEQUENCE</scope>
</reference>
<dbReference type="Proteomes" id="UP000007752">
    <property type="component" value="Chromosome 7"/>
</dbReference>
<sequence length="182" mass="18848">MVFDDYFSRRIVPLQEQPRGAWAYTGYNDQMRTYVGIGARKTRGLCDRDRESILAVMMAVGEARGRSHGGAAGGGGGNGAGSSCSAAGGSRAGGSGGGGSFRAPGPSHGVGKGPATDAKGKRKVSGSEPPSPPHGGVAEHTVDRPPTSHKRPAAAEPKRKKKRLLKIGQTEPCQRSFIEPPE</sequence>
<dbReference type="AlphaFoldDB" id="Q6Z169"/>
<name>Q6Z169_ORYSJ</name>
<reference evidence="4" key="2">
    <citation type="journal article" date="2005" name="Nature">
        <title>The map-based sequence of the rice genome.</title>
        <authorList>
            <consortium name="International rice genome sequencing project (IRGSP)"/>
            <person name="Matsumoto T."/>
            <person name="Wu J."/>
            <person name="Kanamori H."/>
            <person name="Katayose Y."/>
            <person name="Fujisawa M."/>
            <person name="Namiki N."/>
            <person name="Mizuno H."/>
            <person name="Yamamoto K."/>
            <person name="Antonio B.A."/>
            <person name="Baba T."/>
            <person name="Sakata K."/>
            <person name="Nagamura Y."/>
            <person name="Aoki H."/>
            <person name="Arikawa K."/>
            <person name="Arita K."/>
            <person name="Bito T."/>
            <person name="Chiden Y."/>
            <person name="Fujitsuka N."/>
            <person name="Fukunaka R."/>
            <person name="Hamada M."/>
            <person name="Harada C."/>
            <person name="Hayashi A."/>
            <person name="Hijishita S."/>
            <person name="Honda M."/>
            <person name="Hosokawa S."/>
            <person name="Ichikawa Y."/>
            <person name="Idonuma A."/>
            <person name="Iijima M."/>
            <person name="Ikeda M."/>
            <person name="Ikeno M."/>
            <person name="Ito K."/>
            <person name="Ito S."/>
            <person name="Ito T."/>
            <person name="Ito Y."/>
            <person name="Ito Y."/>
            <person name="Iwabuchi A."/>
            <person name="Kamiya K."/>
            <person name="Karasawa W."/>
            <person name="Kurita K."/>
            <person name="Katagiri S."/>
            <person name="Kikuta A."/>
            <person name="Kobayashi H."/>
            <person name="Kobayashi N."/>
            <person name="Machita K."/>
            <person name="Maehara T."/>
            <person name="Masukawa M."/>
            <person name="Mizubayashi T."/>
            <person name="Mukai Y."/>
            <person name="Nagasaki H."/>
            <person name="Nagata Y."/>
            <person name="Naito S."/>
            <person name="Nakashima M."/>
            <person name="Nakama Y."/>
            <person name="Nakamichi Y."/>
            <person name="Nakamura M."/>
            <person name="Meguro A."/>
            <person name="Negishi M."/>
            <person name="Ohta I."/>
            <person name="Ohta T."/>
            <person name="Okamoto M."/>
            <person name="Ono N."/>
            <person name="Saji S."/>
            <person name="Sakaguchi M."/>
            <person name="Sakai K."/>
            <person name="Shibata M."/>
            <person name="Shimokawa T."/>
            <person name="Song J."/>
            <person name="Takazaki Y."/>
            <person name="Terasawa K."/>
            <person name="Tsugane M."/>
            <person name="Tsuji K."/>
            <person name="Ueda S."/>
            <person name="Waki K."/>
            <person name="Yamagata H."/>
            <person name="Yamamoto M."/>
            <person name="Yamamoto S."/>
            <person name="Yamane H."/>
            <person name="Yoshiki S."/>
            <person name="Yoshihara R."/>
            <person name="Yukawa K."/>
            <person name="Zhong H."/>
            <person name="Yano M."/>
            <person name="Yuan Q."/>
            <person name="Ouyang S."/>
            <person name="Liu J."/>
            <person name="Jones K.M."/>
            <person name="Gansberger K."/>
            <person name="Moffat K."/>
            <person name="Hill J."/>
            <person name="Bera J."/>
            <person name="Fadrosh D."/>
            <person name="Jin S."/>
            <person name="Johri S."/>
            <person name="Kim M."/>
            <person name="Overton L."/>
            <person name="Reardon M."/>
            <person name="Tsitrin T."/>
            <person name="Vuong H."/>
            <person name="Weaver B."/>
            <person name="Ciecko A."/>
            <person name="Tallon L."/>
            <person name="Jackson J."/>
            <person name="Pai G."/>
            <person name="Aken S.V."/>
            <person name="Utterback T."/>
            <person name="Reidmuller S."/>
            <person name="Feldblyum T."/>
            <person name="Hsiao J."/>
            <person name="Zismann V."/>
            <person name="Iobst S."/>
            <person name="de Vazeille A.R."/>
            <person name="Buell C.R."/>
            <person name="Ying K."/>
            <person name="Li Y."/>
            <person name="Lu T."/>
            <person name="Huang Y."/>
            <person name="Zhao Q."/>
            <person name="Feng Q."/>
            <person name="Zhang L."/>
            <person name="Zhu J."/>
            <person name="Weng Q."/>
            <person name="Mu J."/>
            <person name="Lu Y."/>
            <person name="Fan D."/>
            <person name="Liu Y."/>
            <person name="Guan J."/>
            <person name="Zhang Y."/>
            <person name="Yu S."/>
            <person name="Liu X."/>
            <person name="Zhang Y."/>
            <person name="Hong G."/>
            <person name="Han B."/>
            <person name="Choisne N."/>
            <person name="Demange N."/>
            <person name="Orjeda G."/>
            <person name="Samain S."/>
            <person name="Cattolico L."/>
            <person name="Pelletier E."/>
            <person name="Couloux A."/>
            <person name="Segurens B."/>
            <person name="Wincker P."/>
            <person name="D'Hont A."/>
            <person name="Scarpelli C."/>
            <person name="Weissenbach J."/>
            <person name="Salanoubat M."/>
            <person name="Quetier F."/>
            <person name="Yu Y."/>
            <person name="Kim H.R."/>
            <person name="Rambo T."/>
            <person name="Currie J."/>
            <person name="Collura K."/>
            <person name="Luo M."/>
            <person name="Yang T."/>
            <person name="Ammiraju J.S.S."/>
            <person name="Engler F."/>
            <person name="Soderlund C."/>
            <person name="Wing R.A."/>
            <person name="Palmer L.E."/>
            <person name="de la Bastide M."/>
            <person name="Spiegel L."/>
            <person name="Nascimento L."/>
            <person name="Zutavern T."/>
            <person name="O'Shaughnessy A."/>
            <person name="Dike S."/>
            <person name="Dedhia N."/>
            <person name="Preston R."/>
            <person name="Balija V."/>
            <person name="McCombie W.R."/>
            <person name="Chow T."/>
            <person name="Chen H."/>
            <person name="Chung M."/>
            <person name="Chen C."/>
            <person name="Shaw J."/>
            <person name="Wu H."/>
            <person name="Hsiao K."/>
            <person name="Chao Y."/>
            <person name="Chu M."/>
            <person name="Cheng C."/>
            <person name="Hour A."/>
            <person name="Lee P."/>
            <person name="Lin S."/>
            <person name="Lin Y."/>
            <person name="Liou J."/>
            <person name="Liu S."/>
            <person name="Hsing Y."/>
            <person name="Raghuvanshi S."/>
            <person name="Mohanty A."/>
            <person name="Bharti A.K."/>
            <person name="Gaur A."/>
            <person name="Gupta V."/>
            <person name="Kumar D."/>
            <person name="Ravi V."/>
            <person name="Vij S."/>
            <person name="Kapur A."/>
            <person name="Khurana P."/>
            <person name="Khurana P."/>
            <person name="Khurana J.P."/>
            <person name="Tyagi A.K."/>
            <person name="Gaikwad K."/>
            <person name="Singh A."/>
            <person name="Dalal V."/>
            <person name="Srivastava S."/>
            <person name="Dixit A."/>
            <person name="Pal A.K."/>
            <person name="Ghazi I.A."/>
            <person name="Yadav M."/>
            <person name="Pandit A."/>
            <person name="Bhargava A."/>
            <person name="Sureshbabu K."/>
            <person name="Batra K."/>
            <person name="Sharma T.R."/>
            <person name="Mohapatra T."/>
            <person name="Singh N.K."/>
            <person name="Messing J."/>
            <person name="Nelson A.B."/>
            <person name="Fuks G."/>
            <person name="Kavchok S."/>
            <person name="Keizer G."/>
            <person name="Linton E."/>
            <person name="Llaca V."/>
            <person name="Song R."/>
            <person name="Tanyolac B."/>
            <person name="Young S."/>
            <person name="Ho-Il K."/>
            <person name="Hahn J.H."/>
            <person name="Sangsakoo G."/>
            <person name="Vanavichit A."/>
            <person name="de Mattos Luiz.A.T."/>
            <person name="Zimmer P.D."/>
            <person name="Malone G."/>
            <person name="Dellagostin O."/>
            <person name="de Oliveira A.C."/>
            <person name="Bevan M."/>
            <person name="Bancroft I."/>
            <person name="Minx P."/>
            <person name="Cordum H."/>
            <person name="Wilson R."/>
            <person name="Cheng Z."/>
            <person name="Jin W."/>
            <person name="Jiang J."/>
            <person name="Leong S.A."/>
            <person name="Iwama H."/>
            <person name="Gojobori T."/>
            <person name="Itoh T."/>
            <person name="Niimura Y."/>
            <person name="Fujii Y."/>
            <person name="Habara T."/>
            <person name="Sakai H."/>
            <person name="Sato Y."/>
            <person name="Wilson G."/>
            <person name="Kumar K."/>
            <person name="McCouch S."/>
            <person name="Juretic N."/>
            <person name="Hoen D."/>
            <person name="Wright S."/>
            <person name="Bruskiewich R."/>
            <person name="Bureau T."/>
            <person name="Miyao A."/>
            <person name="Hirochika H."/>
            <person name="Nishikawa T."/>
            <person name="Kadowaki K."/>
            <person name="Sugiura M."/>
            <person name="Burr B."/>
            <person name="Sasaki T."/>
        </authorList>
    </citation>
    <scope>NUCLEOTIDE SEQUENCE [LARGE SCALE GENOMIC DNA]</scope>
    <source>
        <strain evidence="4">cv. Nipponbare</strain>
    </source>
</reference>
<evidence type="ECO:0000313" key="2">
    <source>
        <dbReference type="EMBL" id="BAC84274.1"/>
    </source>
</evidence>
<evidence type="ECO:0000256" key="1">
    <source>
        <dbReference type="SAM" id="MobiDB-lite"/>
    </source>
</evidence>
<feature type="compositionally biased region" description="Basic residues" evidence="1">
    <location>
        <begin position="147"/>
        <end position="165"/>
    </location>
</feature>
<reference evidence="4" key="4">
    <citation type="journal article" date="2008" name="Nucleic Acids Res.">
        <title>The rice annotation project database (RAP-DB): 2008 update.</title>
        <authorList>
            <consortium name="The rice annotation project (RAP)"/>
        </authorList>
    </citation>
    <scope>GENOME REANNOTATION</scope>
    <source>
        <strain evidence="4">cv. Nipponbare</strain>
    </source>
</reference>
<dbReference type="EMBL" id="CM000144">
    <property type="protein sequence ID" value="EAZ39631.1"/>
    <property type="molecule type" value="Genomic_DNA"/>
</dbReference>
<accession>A3BJ92</accession>
<feature type="compositionally biased region" description="Gly residues" evidence="1">
    <location>
        <begin position="68"/>
        <end position="80"/>
    </location>
</feature>
<dbReference type="Proteomes" id="UP000000763">
    <property type="component" value="Chromosome 7"/>
</dbReference>
<gene>
    <name evidence="3" type="ORF">OsJ_24063</name>
    <name evidence="2" type="ORF">P0035G02.37</name>
</gene>
<proteinExistence type="predicted"/>
<protein>
    <submittedName>
        <fullName evidence="3">Uncharacterized protein</fullName>
    </submittedName>
</protein>
<evidence type="ECO:0000313" key="4">
    <source>
        <dbReference type="Proteomes" id="UP000000763"/>
    </source>
</evidence>
<reference evidence="3" key="3">
    <citation type="journal article" date="2005" name="PLoS Biol.">
        <title>The genomes of Oryza sativa: a history of duplications.</title>
        <authorList>
            <person name="Yu J."/>
            <person name="Wang J."/>
            <person name="Lin W."/>
            <person name="Li S."/>
            <person name="Li H."/>
            <person name="Zhou J."/>
            <person name="Ni P."/>
            <person name="Dong W."/>
            <person name="Hu S."/>
            <person name="Zeng C."/>
            <person name="Zhang J."/>
            <person name="Zhang Y."/>
            <person name="Li R."/>
            <person name="Xu Z."/>
            <person name="Li S."/>
            <person name="Li X."/>
            <person name="Zheng H."/>
            <person name="Cong L."/>
            <person name="Lin L."/>
            <person name="Yin J."/>
            <person name="Geng J."/>
            <person name="Li G."/>
            <person name="Shi J."/>
            <person name="Liu J."/>
            <person name="Lv H."/>
            <person name="Li J."/>
            <person name="Wang J."/>
            <person name="Deng Y."/>
            <person name="Ran L."/>
            <person name="Shi X."/>
            <person name="Wang X."/>
            <person name="Wu Q."/>
            <person name="Li C."/>
            <person name="Ren X."/>
            <person name="Wang J."/>
            <person name="Wang X."/>
            <person name="Li D."/>
            <person name="Liu D."/>
            <person name="Zhang X."/>
            <person name="Ji Z."/>
            <person name="Zhao W."/>
            <person name="Sun Y."/>
            <person name="Zhang Z."/>
            <person name="Bao J."/>
            <person name="Han Y."/>
            <person name="Dong L."/>
            <person name="Ji J."/>
            <person name="Chen P."/>
            <person name="Wu S."/>
            <person name="Liu J."/>
            <person name="Xiao Y."/>
            <person name="Bu D."/>
            <person name="Tan J."/>
            <person name="Yang L."/>
            <person name="Ye C."/>
            <person name="Zhang J."/>
            <person name="Xu J."/>
            <person name="Zhou Y."/>
            <person name="Yu Y."/>
            <person name="Zhang B."/>
            <person name="Zhuang S."/>
            <person name="Wei H."/>
            <person name="Liu B."/>
            <person name="Lei M."/>
            <person name="Yu H."/>
            <person name="Li Y."/>
            <person name="Xu H."/>
            <person name="Wei S."/>
            <person name="He X."/>
            <person name="Fang L."/>
            <person name="Zhang Z."/>
            <person name="Zhang Y."/>
            <person name="Huang X."/>
            <person name="Su Z."/>
            <person name="Tong W."/>
            <person name="Li J."/>
            <person name="Tong Z."/>
            <person name="Li S."/>
            <person name="Ye J."/>
            <person name="Wang L."/>
            <person name="Fang L."/>
            <person name="Lei T."/>
            <person name="Chen C."/>
            <person name="Chen H."/>
            <person name="Xu Z."/>
            <person name="Li H."/>
            <person name="Huang H."/>
            <person name="Zhang F."/>
            <person name="Xu H."/>
            <person name="Li N."/>
            <person name="Zhao C."/>
            <person name="Li S."/>
            <person name="Dong L."/>
            <person name="Huang Y."/>
            <person name="Li L."/>
            <person name="Xi Y."/>
            <person name="Qi Q."/>
            <person name="Li W."/>
            <person name="Zhang B."/>
            <person name="Hu W."/>
            <person name="Zhang Y."/>
            <person name="Tian X."/>
            <person name="Jiao Y."/>
            <person name="Liang X."/>
            <person name="Jin J."/>
            <person name="Gao L."/>
            <person name="Zheng W."/>
            <person name="Hao B."/>
            <person name="Liu S."/>
            <person name="Wang W."/>
            <person name="Yuan L."/>
            <person name="Cao M."/>
            <person name="McDermott J."/>
            <person name="Samudrala R."/>
            <person name="Wang J."/>
            <person name="Wong G.K."/>
            <person name="Yang H."/>
        </authorList>
    </citation>
    <scope>NUCLEOTIDE SEQUENCE [LARGE SCALE GENOMIC DNA]</scope>
</reference>
<evidence type="ECO:0000313" key="3">
    <source>
        <dbReference type="EMBL" id="EAZ39631.1"/>
    </source>
</evidence>
<feature type="region of interest" description="Disordered" evidence="1">
    <location>
        <begin position="66"/>
        <end position="182"/>
    </location>
</feature>